<dbReference type="OrthoDB" id="1467542at2"/>
<organism evidence="1 2">
    <name type="scientific">Bernardetia litoralis (strain ATCC 23117 / DSM 6794 / NBRC 15988 / NCIMB 1366 / Fx l1 / Sio-4)</name>
    <name type="common">Flexibacter litoralis</name>
    <dbReference type="NCBI Taxonomy" id="880071"/>
    <lineage>
        <taxon>Bacteria</taxon>
        <taxon>Pseudomonadati</taxon>
        <taxon>Bacteroidota</taxon>
        <taxon>Cytophagia</taxon>
        <taxon>Cytophagales</taxon>
        <taxon>Bernardetiaceae</taxon>
        <taxon>Bernardetia</taxon>
    </lineage>
</organism>
<proteinExistence type="predicted"/>
<dbReference type="HOGENOM" id="CLU_1883272_0_0_10"/>
<accession>I4ALF0</accession>
<dbReference type="EMBL" id="CP003345">
    <property type="protein sequence ID" value="AFM04785.1"/>
    <property type="molecule type" value="Genomic_DNA"/>
</dbReference>
<evidence type="ECO:0000313" key="1">
    <source>
        <dbReference type="EMBL" id="AFM04785.1"/>
    </source>
</evidence>
<dbReference type="AlphaFoldDB" id="I4ALF0"/>
<gene>
    <name evidence="1" type="ordered locus">Fleli_2418</name>
</gene>
<dbReference type="PATRIC" id="fig|880071.3.peg.2404"/>
<reference evidence="2" key="1">
    <citation type="submission" date="2012-06" db="EMBL/GenBank/DDBJ databases">
        <title>The complete genome of Flexibacter litoralis DSM 6794.</title>
        <authorList>
            <person name="Lucas S."/>
            <person name="Copeland A."/>
            <person name="Lapidus A."/>
            <person name="Glavina del Rio T."/>
            <person name="Dalin E."/>
            <person name="Tice H."/>
            <person name="Bruce D."/>
            <person name="Goodwin L."/>
            <person name="Pitluck S."/>
            <person name="Peters L."/>
            <person name="Ovchinnikova G."/>
            <person name="Lu M."/>
            <person name="Kyrpides N."/>
            <person name="Mavromatis K."/>
            <person name="Ivanova N."/>
            <person name="Brettin T."/>
            <person name="Detter J.C."/>
            <person name="Han C."/>
            <person name="Larimer F."/>
            <person name="Land M."/>
            <person name="Hauser L."/>
            <person name="Markowitz V."/>
            <person name="Cheng J.-F."/>
            <person name="Hugenholtz P."/>
            <person name="Woyke T."/>
            <person name="Wu D."/>
            <person name="Spring S."/>
            <person name="Lang E."/>
            <person name="Kopitz M."/>
            <person name="Brambilla E."/>
            <person name="Klenk H.-P."/>
            <person name="Eisen J.A."/>
        </authorList>
    </citation>
    <scope>NUCLEOTIDE SEQUENCE [LARGE SCALE GENOMIC DNA]</scope>
    <source>
        <strain evidence="2">ATCC 23117 / DSM 6794 / NBRC 15988 / NCIMB 1366 / Sio-4</strain>
    </source>
</reference>
<dbReference type="RefSeq" id="WP_014798222.1">
    <property type="nucleotide sequence ID" value="NC_018018.1"/>
</dbReference>
<dbReference type="KEGG" id="fli:Fleli_2418"/>
<sequence length="136" mass="15985">MTPNDIHVESARMQKGIEDHLGIDGSLIFDYTQENSTVKLNLITVNPRHNQSFLFHTEHGTDKLDALKKMFEYVRSYRERDNSFTIQWVSKEDSEHRELQTSYFRARNMYEALDKLYFGREVNSITVYSVVMNPSA</sequence>
<protein>
    <submittedName>
        <fullName evidence="1">Uncharacterized protein</fullName>
    </submittedName>
</protein>
<name>I4ALF0_BERLS</name>
<keyword evidence="2" id="KW-1185">Reference proteome</keyword>
<evidence type="ECO:0000313" key="2">
    <source>
        <dbReference type="Proteomes" id="UP000006054"/>
    </source>
</evidence>
<dbReference type="Proteomes" id="UP000006054">
    <property type="component" value="Chromosome"/>
</dbReference>
<dbReference type="eggNOG" id="ENOG5032D95">
    <property type="taxonomic scope" value="Bacteria"/>
</dbReference>